<dbReference type="GO" id="GO:0005385">
    <property type="term" value="F:zinc ion transmembrane transporter activity"/>
    <property type="evidence" value="ECO:0007669"/>
    <property type="project" value="TreeGrafter"/>
</dbReference>
<feature type="transmembrane region" description="Helical" evidence="8">
    <location>
        <begin position="137"/>
        <end position="153"/>
    </location>
</feature>
<evidence type="ECO:0000313" key="10">
    <source>
        <dbReference type="Proteomes" id="UP000727857"/>
    </source>
</evidence>
<feature type="transmembrane region" description="Helical" evidence="8">
    <location>
        <begin position="159"/>
        <end position="183"/>
    </location>
</feature>
<feature type="transmembrane region" description="Helical" evidence="8">
    <location>
        <begin position="233"/>
        <end position="254"/>
    </location>
</feature>
<dbReference type="Proteomes" id="UP000727857">
    <property type="component" value="Unassembled WGS sequence"/>
</dbReference>
<comment type="subcellular location">
    <subcellularLocation>
        <location evidence="1">Cell membrane</location>
        <topology evidence="1">Multi-pass membrane protein</topology>
    </subcellularLocation>
</comment>
<feature type="transmembrane region" description="Helical" evidence="8">
    <location>
        <begin position="266"/>
        <end position="283"/>
    </location>
</feature>
<keyword evidence="7 8" id="KW-0472">Membrane</keyword>
<keyword evidence="4 8" id="KW-0812">Transmembrane</keyword>
<accession>A0A940DGD6</accession>
<dbReference type="EMBL" id="JADINF010000117">
    <property type="protein sequence ID" value="MBO8424290.1"/>
    <property type="molecule type" value="Genomic_DNA"/>
</dbReference>
<feature type="transmembrane region" description="Helical" evidence="8">
    <location>
        <begin position="6"/>
        <end position="29"/>
    </location>
</feature>
<comment type="caution">
    <text evidence="9">The sequence shown here is derived from an EMBL/GenBank/DDBJ whole genome shotgun (WGS) entry which is preliminary data.</text>
</comment>
<dbReference type="GO" id="GO:0005886">
    <property type="term" value="C:plasma membrane"/>
    <property type="evidence" value="ECO:0007669"/>
    <property type="project" value="UniProtKB-SubCell"/>
</dbReference>
<gene>
    <name evidence="9" type="ORF">IAB16_04670</name>
</gene>
<protein>
    <submittedName>
        <fullName evidence="9">ZIP family metal transporter</fullName>
    </submittedName>
</protein>
<feature type="transmembrane region" description="Helical" evidence="8">
    <location>
        <begin position="204"/>
        <end position="227"/>
    </location>
</feature>
<comment type="similarity">
    <text evidence="2">Belongs to the ZIP transporter (TC 2.A.5) family.</text>
</comment>
<dbReference type="Pfam" id="PF02535">
    <property type="entry name" value="Zip"/>
    <property type="match status" value="1"/>
</dbReference>
<name>A0A940DGD6_9FIRM</name>
<feature type="transmembrane region" description="Helical" evidence="8">
    <location>
        <begin position="69"/>
        <end position="92"/>
    </location>
</feature>
<reference evidence="9" key="1">
    <citation type="submission" date="2020-10" db="EMBL/GenBank/DDBJ databases">
        <authorList>
            <person name="Gilroy R."/>
        </authorList>
    </citation>
    <scope>NUCLEOTIDE SEQUENCE</scope>
    <source>
        <strain evidence="9">517</strain>
    </source>
</reference>
<keyword evidence="3" id="KW-1003">Cell membrane</keyword>
<evidence type="ECO:0000256" key="4">
    <source>
        <dbReference type="ARBA" id="ARBA00022692"/>
    </source>
</evidence>
<feature type="transmembrane region" description="Helical" evidence="8">
    <location>
        <begin position="36"/>
        <end position="57"/>
    </location>
</feature>
<dbReference type="PANTHER" id="PTHR11040">
    <property type="entry name" value="ZINC/IRON TRANSPORTER"/>
    <property type="match status" value="1"/>
</dbReference>
<evidence type="ECO:0000256" key="3">
    <source>
        <dbReference type="ARBA" id="ARBA00022475"/>
    </source>
</evidence>
<evidence type="ECO:0000256" key="6">
    <source>
        <dbReference type="ARBA" id="ARBA00022989"/>
    </source>
</evidence>
<evidence type="ECO:0000256" key="5">
    <source>
        <dbReference type="ARBA" id="ARBA00022833"/>
    </source>
</evidence>
<evidence type="ECO:0000256" key="7">
    <source>
        <dbReference type="ARBA" id="ARBA00023136"/>
    </source>
</evidence>
<evidence type="ECO:0000256" key="8">
    <source>
        <dbReference type="SAM" id="Phobius"/>
    </source>
</evidence>
<dbReference type="InterPro" id="IPR003689">
    <property type="entry name" value="ZIP"/>
</dbReference>
<evidence type="ECO:0000256" key="2">
    <source>
        <dbReference type="ARBA" id="ARBA00006939"/>
    </source>
</evidence>
<keyword evidence="6 8" id="KW-1133">Transmembrane helix</keyword>
<dbReference type="AlphaFoldDB" id="A0A940DGD6"/>
<evidence type="ECO:0000256" key="1">
    <source>
        <dbReference type="ARBA" id="ARBA00004651"/>
    </source>
</evidence>
<sequence length="284" mass="29554">MSMLAWVVVITLIAGGVGTGLGGVVGAIFKRDNTKTVSLLLALAGGVMLAIVCFDLVPSAISPSESEPANIFVVIGGTLAGFFIVYLLNILIDHATNKEVRHIDEDHPKTADNLDELIHSDHYAHHANEPVVNKKQLFAAGIVMGLAIALHNLPEGMVIGAAIANGGIATGGTAITLAIIIGLHNIPEGMAVAVPLITGGSSRLKAIVITFLSGLPTVIGALLGYWLGTLGDIWLTIALSFASGAMLYVVFGELLPAAYLMWKSKFPAVTMLAGVMLGLIIIYV</sequence>
<dbReference type="PANTHER" id="PTHR11040:SF211">
    <property type="entry name" value="ZINC TRANSPORTER ZIP11"/>
    <property type="match status" value="1"/>
</dbReference>
<evidence type="ECO:0000313" key="9">
    <source>
        <dbReference type="EMBL" id="MBO8424290.1"/>
    </source>
</evidence>
<reference evidence="9" key="2">
    <citation type="journal article" date="2021" name="PeerJ">
        <title>Extensive microbial diversity within the chicken gut microbiome revealed by metagenomics and culture.</title>
        <authorList>
            <person name="Gilroy R."/>
            <person name="Ravi A."/>
            <person name="Getino M."/>
            <person name="Pursley I."/>
            <person name="Horton D.L."/>
            <person name="Alikhan N.F."/>
            <person name="Baker D."/>
            <person name="Gharbi K."/>
            <person name="Hall N."/>
            <person name="Watson M."/>
            <person name="Adriaenssens E.M."/>
            <person name="Foster-Nyarko E."/>
            <person name="Jarju S."/>
            <person name="Secka A."/>
            <person name="Antonio M."/>
            <person name="Oren A."/>
            <person name="Chaudhuri R.R."/>
            <person name="La Ragione R."/>
            <person name="Hildebrand F."/>
            <person name="Pallen M.J."/>
        </authorList>
    </citation>
    <scope>NUCLEOTIDE SEQUENCE</scope>
    <source>
        <strain evidence="9">517</strain>
    </source>
</reference>
<organism evidence="9 10">
    <name type="scientific">Candidatus Stercoripulliclostridium pullicola</name>
    <dbReference type="NCBI Taxonomy" id="2840953"/>
    <lineage>
        <taxon>Bacteria</taxon>
        <taxon>Bacillati</taxon>
        <taxon>Bacillota</taxon>
        <taxon>Clostridia</taxon>
        <taxon>Eubacteriales</taxon>
        <taxon>Candidatus Stercoripulliclostridium</taxon>
    </lineage>
</organism>
<keyword evidence="5" id="KW-0862">Zinc</keyword>
<proteinExistence type="inferred from homology"/>